<feature type="repeat" description="ANK" evidence="7">
    <location>
        <begin position="155"/>
        <end position="187"/>
    </location>
</feature>
<sequence length="571" mass="64170">MCSKTKICADCSATDPKWGILNKGVFVCDACCSIHRSLGRHISQVKYLDSSTWPPSLLSMLMTLTNGGANCLWEHSLCESKANKNQKKPSSSDPLQRKAEFIKAKYEQLSFVLRSSDTEEDLNQQLHSSVRTSNLDTSLRLLSQGADPNYFYQDKGNRPLHVAATAGQLLQLELLMIYGADAHLLDSKGNTPLNLSASDEIKDRLVSCMYEVTDRFIHYLTGFTPDHANNQHYILPHTQCNKTEARHKLMKLSNNLLEDLVMDVYDELDRREIETLWQSHSSPPVGYELAPLGVPFLPVNRSLSSMRNQGRQKLGRLNKEDFNTLVTDIVYIAVQRGSPDKPNRKLMDDEPLYDSVASDEEQQITPTSNVITNKQSQLETQLMVSEAHIAHLNDEIARLKAQVQQVELENETLKAALNARNSAPMSHAPPPETEPVTDGSWASPQRPASMYNVSLNTQSTSTRMPQSEEVVRRTDQVTKRIQELAAHMRSSDKCHSFVPHAERIRIAVCELTAIFPQNTNNDLIRHALRSLNTSTVRLQAECAQLEGSAERVRSCAYNMAKANKQLLTQFQ</sequence>
<evidence type="ECO:0000256" key="3">
    <source>
        <dbReference type="ARBA" id="ARBA00022737"/>
    </source>
</evidence>
<keyword evidence="9" id="KW-0175">Coiled coil</keyword>
<dbReference type="SUPFAM" id="SSF57863">
    <property type="entry name" value="ArfGap/RecO-like zinc finger"/>
    <property type="match status" value="1"/>
</dbReference>
<keyword evidence="1" id="KW-0343">GTPase activation</keyword>
<feature type="domain" description="Arf-GAP" evidence="11">
    <location>
        <begin position="1"/>
        <end position="119"/>
    </location>
</feature>
<dbReference type="SMART" id="SM00105">
    <property type="entry name" value="ArfGap"/>
    <property type="match status" value="1"/>
</dbReference>
<protein>
    <submittedName>
        <fullName evidence="12">ARF GTPase-activating protein GIT2</fullName>
    </submittedName>
</protein>
<dbReference type="InterPro" id="IPR013724">
    <property type="entry name" value="GIT_SHD"/>
</dbReference>
<dbReference type="PROSITE" id="PS50088">
    <property type="entry name" value="ANK_REPEAT"/>
    <property type="match status" value="1"/>
</dbReference>
<dbReference type="InterPro" id="IPR001164">
    <property type="entry name" value="ArfGAP_dom"/>
</dbReference>
<dbReference type="GO" id="GO:0036465">
    <property type="term" value="P:synaptic vesicle recycling"/>
    <property type="evidence" value="ECO:0007669"/>
    <property type="project" value="TreeGrafter"/>
</dbReference>
<dbReference type="PROSITE" id="PS50297">
    <property type="entry name" value="ANK_REP_REGION"/>
    <property type="match status" value="1"/>
</dbReference>
<proteinExistence type="predicted"/>
<dbReference type="Pfam" id="PF12205">
    <property type="entry name" value="GIT1_C"/>
    <property type="match status" value="1"/>
</dbReference>
<keyword evidence="4 8" id="KW-0863">Zinc-finger</keyword>
<dbReference type="PROSITE" id="PS50115">
    <property type="entry name" value="ARFGAP"/>
    <property type="match status" value="1"/>
</dbReference>
<dbReference type="PANTHER" id="PTHR46097:SF3">
    <property type="entry name" value="ARF GTPASE-ACTIVATING PROTEIN GIT"/>
    <property type="match status" value="1"/>
</dbReference>
<accession>A0A8D8WYM3</accession>
<name>A0A8D8WYM3_9HEMI</name>
<dbReference type="GO" id="GO:0098793">
    <property type="term" value="C:presynapse"/>
    <property type="evidence" value="ECO:0007669"/>
    <property type="project" value="GOC"/>
</dbReference>
<dbReference type="InterPro" id="IPR047161">
    <property type="entry name" value="GIT-like"/>
</dbReference>
<keyword evidence="3" id="KW-0677">Repeat</keyword>
<dbReference type="EMBL" id="HBUF01238296">
    <property type="protein sequence ID" value="CAG6675963.1"/>
    <property type="molecule type" value="Transcribed_RNA"/>
</dbReference>
<keyword evidence="2" id="KW-0479">Metal-binding</keyword>
<dbReference type="Gene3D" id="1.25.40.20">
    <property type="entry name" value="Ankyrin repeat-containing domain"/>
    <property type="match status" value="1"/>
</dbReference>
<reference evidence="12" key="1">
    <citation type="submission" date="2021-05" db="EMBL/GenBank/DDBJ databases">
        <authorList>
            <person name="Alioto T."/>
            <person name="Alioto T."/>
            <person name="Gomez Garrido J."/>
        </authorList>
    </citation>
    <scope>NUCLEOTIDE SEQUENCE</scope>
</reference>
<keyword evidence="5" id="KW-0862">Zinc</keyword>
<evidence type="ECO:0000256" key="7">
    <source>
        <dbReference type="PROSITE-ProRule" id="PRU00023"/>
    </source>
</evidence>
<dbReference type="SMART" id="SM00555">
    <property type="entry name" value="GIT"/>
    <property type="match status" value="2"/>
</dbReference>
<evidence type="ECO:0000256" key="4">
    <source>
        <dbReference type="ARBA" id="ARBA00022771"/>
    </source>
</evidence>
<dbReference type="GO" id="GO:0031267">
    <property type="term" value="F:small GTPase binding"/>
    <property type="evidence" value="ECO:0007669"/>
    <property type="project" value="TreeGrafter"/>
</dbReference>
<evidence type="ECO:0000256" key="9">
    <source>
        <dbReference type="SAM" id="Coils"/>
    </source>
</evidence>
<evidence type="ECO:0000256" key="8">
    <source>
        <dbReference type="PROSITE-ProRule" id="PRU00288"/>
    </source>
</evidence>
<dbReference type="InterPro" id="IPR038508">
    <property type="entry name" value="ArfGAP_dom_sf"/>
</dbReference>
<evidence type="ECO:0000256" key="5">
    <source>
        <dbReference type="ARBA" id="ARBA00022833"/>
    </source>
</evidence>
<evidence type="ECO:0000256" key="6">
    <source>
        <dbReference type="ARBA" id="ARBA00023043"/>
    </source>
</evidence>
<dbReference type="InterPro" id="IPR036770">
    <property type="entry name" value="Ankyrin_rpt-contain_sf"/>
</dbReference>
<dbReference type="PANTHER" id="PTHR46097">
    <property type="entry name" value="G PROTEIN-COUPLED RECEPTOR KINASE INTERACTING ARFGAP"/>
    <property type="match status" value="1"/>
</dbReference>
<evidence type="ECO:0000313" key="12">
    <source>
        <dbReference type="EMBL" id="CAG6675963.1"/>
    </source>
</evidence>
<dbReference type="CDD" id="cd08833">
    <property type="entry name" value="ArfGap_GIT"/>
    <property type="match status" value="1"/>
</dbReference>
<dbReference type="InterPro" id="IPR037278">
    <property type="entry name" value="ARFGAP/RecO"/>
</dbReference>
<dbReference type="GO" id="GO:0032012">
    <property type="term" value="P:regulation of ARF protein signal transduction"/>
    <property type="evidence" value="ECO:0007669"/>
    <property type="project" value="InterPro"/>
</dbReference>
<dbReference type="Gene3D" id="1.20.120.330">
    <property type="entry name" value="Nucleotidyltransferases domain 2"/>
    <property type="match status" value="1"/>
</dbReference>
<keyword evidence="6 7" id="KW-0040">ANK repeat</keyword>
<feature type="coiled-coil region" evidence="9">
    <location>
        <begin position="382"/>
        <end position="416"/>
    </location>
</feature>
<dbReference type="SUPFAM" id="SSF48403">
    <property type="entry name" value="Ankyrin repeat"/>
    <property type="match status" value="1"/>
</dbReference>
<dbReference type="PRINTS" id="PR00405">
    <property type="entry name" value="REVINTRACTNG"/>
</dbReference>
<evidence type="ECO:0000256" key="1">
    <source>
        <dbReference type="ARBA" id="ARBA00022468"/>
    </source>
</evidence>
<dbReference type="Pfam" id="PF08518">
    <property type="entry name" value="GIT_SHD"/>
    <property type="match status" value="2"/>
</dbReference>
<organism evidence="12">
    <name type="scientific">Cacopsylla melanoneura</name>
    <dbReference type="NCBI Taxonomy" id="428564"/>
    <lineage>
        <taxon>Eukaryota</taxon>
        <taxon>Metazoa</taxon>
        <taxon>Ecdysozoa</taxon>
        <taxon>Arthropoda</taxon>
        <taxon>Hexapoda</taxon>
        <taxon>Insecta</taxon>
        <taxon>Pterygota</taxon>
        <taxon>Neoptera</taxon>
        <taxon>Paraneoptera</taxon>
        <taxon>Hemiptera</taxon>
        <taxon>Sternorrhyncha</taxon>
        <taxon>Psylloidea</taxon>
        <taxon>Psyllidae</taxon>
        <taxon>Psyllinae</taxon>
        <taxon>Cacopsylla</taxon>
    </lineage>
</organism>
<evidence type="ECO:0000256" key="10">
    <source>
        <dbReference type="SAM" id="MobiDB-lite"/>
    </source>
</evidence>
<dbReference type="GO" id="GO:0008277">
    <property type="term" value="P:regulation of G protein-coupled receptor signaling pathway"/>
    <property type="evidence" value="ECO:0007669"/>
    <property type="project" value="TreeGrafter"/>
</dbReference>
<dbReference type="GO" id="GO:0005096">
    <property type="term" value="F:GTPase activator activity"/>
    <property type="evidence" value="ECO:0007669"/>
    <property type="project" value="UniProtKB-KW"/>
</dbReference>
<evidence type="ECO:0000259" key="11">
    <source>
        <dbReference type="PROSITE" id="PS50115"/>
    </source>
</evidence>
<evidence type="ECO:0000256" key="2">
    <source>
        <dbReference type="ARBA" id="ARBA00022723"/>
    </source>
</evidence>
<dbReference type="Gene3D" id="1.10.220.150">
    <property type="entry name" value="Arf GTPase activating protein"/>
    <property type="match status" value="1"/>
</dbReference>
<dbReference type="GO" id="GO:0008270">
    <property type="term" value="F:zinc ion binding"/>
    <property type="evidence" value="ECO:0007669"/>
    <property type="project" value="UniProtKB-KW"/>
</dbReference>
<dbReference type="InterPro" id="IPR022018">
    <property type="entry name" value="GIT1_C"/>
</dbReference>
<dbReference type="GO" id="GO:0007420">
    <property type="term" value="P:brain development"/>
    <property type="evidence" value="ECO:0007669"/>
    <property type="project" value="InterPro"/>
</dbReference>
<dbReference type="AlphaFoldDB" id="A0A8D8WYM3"/>
<feature type="region of interest" description="Disordered" evidence="10">
    <location>
        <begin position="421"/>
        <end position="447"/>
    </location>
</feature>
<dbReference type="EMBL" id="HBUF01238297">
    <property type="protein sequence ID" value="CAG6675964.1"/>
    <property type="molecule type" value="Transcribed_RNA"/>
</dbReference>
<dbReference type="Pfam" id="PF01412">
    <property type="entry name" value="ArfGap"/>
    <property type="match status" value="1"/>
</dbReference>
<dbReference type="InterPro" id="IPR002110">
    <property type="entry name" value="Ankyrin_rpt"/>
</dbReference>